<protein>
    <submittedName>
        <fullName evidence="3">Thioester reductase</fullName>
    </submittedName>
</protein>
<evidence type="ECO:0000259" key="2">
    <source>
        <dbReference type="PROSITE" id="PS50075"/>
    </source>
</evidence>
<evidence type="ECO:0000256" key="1">
    <source>
        <dbReference type="SAM" id="MobiDB-lite"/>
    </source>
</evidence>
<dbReference type="GO" id="GO:0005737">
    <property type="term" value="C:cytoplasm"/>
    <property type="evidence" value="ECO:0007669"/>
    <property type="project" value="TreeGrafter"/>
</dbReference>
<dbReference type="InterPro" id="IPR010071">
    <property type="entry name" value="AA_adenyl_dom"/>
</dbReference>
<dbReference type="Pfam" id="PF00501">
    <property type="entry name" value="AMP-binding"/>
    <property type="match status" value="1"/>
</dbReference>
<dbReference type="Pfam" id="PF13193">
    <property type="entry name" value="AMP-binding_C"/>
    <property type="match status" value="1"/>
</dbReference>
<dbReference type="PANTHER" id="PTHR45527">
    <property type="entry name" value="NONRIBOSOMAL PEPTIDE SYNTHETASE"/>
    <property type="match status" value="1"/>
</dbReference>
<dbReference type="Pfam" id="PF00551">
    <property type="entry name" value="Formyl_trans_N"/>
    <property type="match status" value="1"/>
</dbReference>
<dbReference type="GO" id="GO:0044550">
    <property type="term" value="P:secondary metabolite biosynthetic process"/>
    <property type="evidence" value="ECO:0007669"/>
    <property type="project" value="TreeGrafter"/>
</dbReference>
<dbReference type="SUPFAM" id="SSF47336">
    <property type="entry name" value="ACP-like"/>
    <property type="match status" value="1"/>
</dbReference>
<dbReference type="Gene3D" id="3.40.50.12230">
    <property type="match status" value="1"/>
</dbReference>
<dbReference type="Pfam" id="PF02911">
    <property type="entry name" value="Formyl_trans_C"/>
    <property type="match status" value="1"/>
</dbReference>
<dbReference type="FunFam" id="3.40.50.12780:FF:000012">
    <property type="entry name" value="Non-ribosomal peptide synthetase"/>
    <property type="match status" value="1"/>
</dbReference>
<dbReference type="AlphaFoldDB" id="A0A2A2CY34"/>
<organism evidence="3 4">
    <name type="scientific">Streptomyces albireticuli</name>
    <dbReference type="NCBI Taxonomy" id="1940"/>
    <lineage>
        <taxon>Bacteria</taxon>
        <taxon>Bacillati</taxon>
        <taxon>Actinomycetota</taxon>
        <taxon>Actinomycetes</taxon>
        <taxon>Kitasatosporales</taxon>
        <taxon>Streptomycetaceae</taxon>
        <taxon>Streptomyces</taxon>
    </lineage>
</organism>
<dbReference type="InterPro" id="IPR011034">
    <property type="entry name" value="Formyl_transferase-like_C_sf"/>
</dbReference>
<dbReference type="Gene3D" id="3.30.300.30">
    <property type="match status" value="1"/>
</dbReference>
<accession>A0A2A2CY34</accession>
<dbReference type="SUPFAM" id="SSF50486">
    <property type="entry name" value="FMT C-terminal domain-like"/>
    <property type="match status" value="1"/>
</dbReference>
<dbReference type="FunFam" id="3.40.50.980:FF:000001">
    <property type="entry name" value="Non-ribosomal peptide synthetase"/>
    <property type="match status" value="1"/>
</dbReference>
<dbReference type="InterPro" id="IPR025110">
    <property type="entry name" value="AMP-bd_C"/>
</dbReference>
<dbReference type="GO" id="GO:0031177">
    <property type="term" value="F:phosphopantetheine binding"/>
    <property type="evidence" value="ECO:0007669"/>
    <property type="project" value="TreeGrafter"/>
</dbReference>
<dbReference type="InterPro" id="IPR005793">
    <property type="entry name" value="Formyl_trans_C"/>
</dbReference>
<dbReference type="PROSITE" id="PS00455">
    <property type="entry name" value="AMP_BINDING"/>
    <property type="match status" value="1"/>
</dbReference>
<feature type="region of interest" description="Disordered" evidence="1">
    <location>
        <begin position="1005"/>
        <end position="1030"/>
    </location>
</feature>
<dbReference type="Pfam" id="PF00550">
    <property type="entry name" value="PP-binding"/>
    <property type="match status" value="1"/>
</dbReference>
<sequence length="1133" mass="119079">MTARDGQGRFSCFLVGGNAMVASCAELLLERGHRVLGVVSADPGVRDWASRAGLPALGFGPDLEDRLSAGPFDHLFSVANLRMLPRWVLDLPRGLAVNFHDGPLPRHAGMHATTWALLEGAAVHGVSWHVMTEEADAGDVLAHREVPVAPGETSATLNVACMEAGIDAFAGLADALASGEVRRRPQDLSRRTYHGRHDRPPGGGFLCWDRPAEELDAAVRARDFGPHANAFGTAKAVVGGAPVLVGGSAVLPVRSGSAPGTVLAVEGSGAVVVATAGRDLRLTRLTAPSGAPVSLALSPGDVLPVPDAALLEAAGRAEAASLRAEARLLRRLSFPAPADLPHRADGALVESEVPVPEGLRDPRRLLAALLAFLVRVGVTPGTDVRLRPPFPGTGHPVVDALYADWVPLRVPPLGGRPDGPEGHGPVPYDLWVRHPRLRAGARDLPVTLEIAEDGPLVPPPGTGLLIRLPARPGGPCRWLGPAGPLAGYAAAFLRALDRTPGADPARVPLGTEETRRATASWNATAAGLPLGTAVHRMVTRQARLRPDAPAVTCAGRTLGYGELDRLSSAFAGRLRGRGVGPGHRVGVYLDRSADLVVVLLGIMKSGAAYVPLDPLYPPTRVAAMVADAAPALLVTEERLAGALPATGAGVLVLDRERADAGADAPEDGAAVRPDTDAYVIFTSGSTGRPKGVRIGHRALANFVCAMARTPGFTTGDRLLAVTTLCFDIAGLELYVPLATGGQVEIAPADATADGFALRALLERSGPTVMQATPATWRMLLDAGWRGRPAAPLRMLCGGEALPPDLARELLALGGPLWNLYGPTETTIWSAAAEVLPGRPPLIGPPIANTRFHVLDGERRSLPPGVPGELYIGGDGVAAGYLDRPELTAERFVRVPDDPGTVYRTGDLVRQLPGGHLEFLGRADGQVKVRGYRVETGEVEAALRAHPAVSRAVVAVRDDRLVAYVVPRGVPATAGELRARLAAGLPGYMIPSVFVTLERIPLTDNGKTDRAALPAPAPPRPDPAAGSPDRSERLVAEVWREVLRLDGIGVEDNFFEVGGDSLLLMRVMARLRDHSPRPLTRVEMFMYPTVRSLARRLAPPDAPGPVPAGPEPPGPVRRGAGRPGLGELRRRRRG</sequence>
<evidence type="ECO:0000313" key="4">
    <source>
        <dbReference type="Proteomes" id="UP000218944"/>
    </source>
</evidence>
<dbReference type="InterPro" id="IPR020845">
    <property type="entry name" value="AMP-binding_CS"/>
</dbReference>
<feature type="region of interest" description="Disordered" evidence="1">
    <location>
        <begin position="1095"/>
        <end position="1133"/>
    </location>
</feature>
<dbReference type="InterPro" id="IPR009081">
    <property type="entry name" value="PP-bd_ACP"/>
</dbReference>
<dbReference type="SUPFAM" id="SSF56801">
    <property type="entry name" value="Acetyl-CoA synthetase-like"/>
    <property type="match status" value="1"/>
</dbReference>
<dbReference type="RefSeq" id="WP_095585331.1">
    <property type="nucleotide sequence ID" value="NZ_JAJQQQ010000001.1"/>
</dbReference>
<dbReference type="EMBL" id="NSJV01000714">
    <property type="protein sequence ID" value="PAU44030.1"/>
    <property type="molecule type" value="Genomic_DNA"/>
</dbReference>
<feature type="domain" description="Carrier" evidence="2">
    <location>
        <begin position="1025"/>
        <end position="1100"/>
    </location>
</feature>
<feature type="compositionally biased region" description="Pro residues" evidence="1">
    <location>
        <begin position="1099"/>
        <end position="1114"/>
    </location>
</feature>
<dbReference type="GO" id="GO:0043041">
    <property type="term" value="P:amino acid activation for nonribosomal peptide biosynthetic process"/>
    <property type="evidence" value="ECO:0007669"/>
    <property type="project" value="TreeGrafter"/>
</dbReference>
<dbReference type="Gene3D" id="2.30.38.10">
    <property type="entry name" value="Luciferase, Domain 3"/>
    <property type="match status" value="1"/>
</dbReference>
<dbReference type="InterPro" id="IPR045851">
    <property type="entry name" value="AMP-bd_C_sf"/>
</dbReference>
<dbReference type="PANTHER" id="PTHR45527:SF1">
    <property type="entry name" value="FATTY ACID SYNTHASE"/>
    <property type="match status" value="1"/>
</dbReference>
<dbReference type="Proteomes" id="UP000218944">
    <property type="component" value="Unassembled WGS sequence"/>
</dbReference>
<evidence type="ECO:0000313" key="3">
    <source>
        <dbReference type="EMBL" id="PAU44030.1"/>
    </source>
</evidence>
<dbReference type="InterPro" id="IPR036477">
    <property type="entry name" value="Formyl_transf_N_sf"/>
</dbReference>
<dbReference type="InterPro" id="IPR002376">
    <property type="entry name" value="Formyl_transf_N"/>
</dbReference>
<dbReference type="InterPro" id="IPR000873">
    <property type="entry name" value="AMP-dep_synth/lig_dom"/>
</dbReference>
<keyword evidence="4" id="KW-1185">Reference proteome</keyword>
<dbReference type="GO" id="GO:0003824">
    <property type="term" value="F:catalytic activity"/>
    <property type="evidence" value="ECO:0007669"/>
    <property type="project" value="InterPro"/>
</dbReference>
<dbReference type="Gene3D" id="3.40.50.980">
    <property type="match status" value="2"/>
</dbReference>
<dbReference type="InterPro" id="IPR036736">
    <property type="entry name" value="ACP-like_sf"/>
</dbReference>
<dbReference type="PROSITE" id="PS51257">
    <property type="entry name" value="PROKAR_LIPOPROTEIN"/>
    <property type="match status" value="1"/>
</dbReference>
<dbReference type="NCBIfam" id="TIGR01733">
    <property type="entry name" value="AA-adenyl-dom"/>
    <property type="match status" value="1"/>
</dbReference>
<name>A0A2A2CY34_9ACTN</name>
<proteinExistence type="predicted"/>
<dbReference type="PROSITE" id="PS50075">
    <property type="entry name" value="CARRIER"/>
    <property type="match status" value="1"/>
</dbReference>
<gene>
    <name evidence="3" type="ORF">CK936_37095</name>
</gene>
<comment type="caution">
    <text evidence="3">The sequence shown here is derived from an EMBL/GenBank/DDBJ whole genome shotgun (WGS) entry which is preliminary data.</text>
</comment>
<dbReference type="SUPFAM" id="SSF53328">
    <property type="entry name" value="Formyltransferase"/>
    <property type="match status" value="1"/>
</dbReference>
<dbReference type="Gene3D" id="1.10.1200.10">
    <property type="entry name" value="ACP-like"/>
    <property type="match status" value="1"/>
</dbReference>
<reference evidence="3 4" key="1">
    <citation type="submission" date="2017-08" db="EMBL/GenBank/DDBJ databases">
        <title>Genome sequence of Streptomyces albireticuli NRRL B-1670.</title>
        <authorList>
            <person name="Graham D.E."/>
            <person name="Mahan K.M."/>
            <person name="Klingeman D.M."/>
            <person name="Hettich R.L."/>
            <person name="Parry R.J."/>
            <person name="Spain J.C."/>
        </authorList>
    </citation>
    <scope>NUCLEOTIDE SEQUENCE [LARGE SCALE GENOMIC DNA]</scope>
    <source>
        <strain evidence="3 4">NRRL B-1670</strain>
    </source>
</reference>